<dbReference type="PROSITE" id="PS50004">
    <property type="entry name" value="C2"/>
    <property type="match status" value="1"/>
</dbReference>
<keyword evidence="3" id="KW-0812">Transmembrane</keyword>
<dbReference type="PANTHER" id="PTHR10024">
    <property type="entry name" value="SYNAPTOTAGMIN"/>
    <property type="match status" value="1"/>
</dbReference>
<reference evidence="5 6" key="2">
    <citation type="submission" date="2018-11" db="EMBL/GenBank/DDBJ databases">
        <authorList>
            <consortium name="Pathogen Informatics"/>
        </authorList>
    </citation>
    <scope>NUCLEOTIDE SEQUENCE [LARGE SCALE GENOMIC DNA]</scope>
</reference>
<accession>A0A183J786</accession>
<dbReference type="GO" id="GO:0005544">
    <property type="term" value="F:calcium-dependent phospholipid binding"/>
    <property type="evidence" value="ECO:0007669"/>
    <property type="project" value="TreeGrafter"/>
</dbReference>
<dbReference type="AlphaFoldDB" id="A0A183J786"/>
<feature type="transmembrane region" description="Helical" evidence="3">
    <location>
        <begin position="12"/>
        <end position="35"/>
    </location>
</feature>
<dbReference type="GO" id="GO:0070382">
    <property type="term" value="C:exocytic vesicle"/>
    <property type="evidence" value="ECO:0007669"/>
    <property type="project" value="TreeGrafter"/>
</dbReference>
<evidence type="ECO:0000313" key="5">
    <source>
        <dbReference type="EMBL" id="VDP42523.1"/>
    </source>
</evidence>
<dbReference type="InterPro" id="IPR000008">
    <property type="entry name" value="C2_dom"/>
</dbReference>
<dbReference type="WBParaSite" id="SBAD_0001212501-mRNA-1">
    <property type="protein sequence ID" value="SBAD_0001212501-mRNA-1"/>
    <property type="gene ID" value="SBAD_0001212501"/>
</dbReference>
<dbReference type="Pfam" id="PF00168">
    <property type="entry name" value="C2"/>
    <property type="match status" value="1"/>
</dbReference>
<dbReference type="PRINTS" id="PR00399">
    <property type="entry name" value="SYNAPTOTAGMN"/>
</dbReference>
<evidence type="ECO:0000313" key="6">
    <source>
        <dbReference type="Proteomes" id="UP000270296"/>
    </source>
</evidence>
<dbReference type="EMBL" id="UZAM01016268">
    <property type="protein sequence ID" value="VDP42523.1"/>
    <property type="molecule type" value="Genomic_DNA"/>
</dbReference>
<dbReference type="GO" id="GO:0005886">
    <property type="term" value="C:plasma membrane"/>
    <property type="evidence" value="ECO:0007669"/>
    <property type="project" value="TreeGrafter"/>
</dbReference>
<keyword evidence="6" id="KW-1185">Reference proteome</keyword>
<gene>
    <name evidence="5" type="ORF">SBAD_LOCUS11734</name>
</gene>
<reference evidence="7" key="1">
    <citation type="submission" date="2016-06" db="UniProtKB">
        <authorList>
            <consortium name="WormBaseParasite"/>
        </authorList>
    </citation>
    <scope>IDENTIFICATION</scope>
</reference>
<dbReference type="Gene3D" id="2.60.40.150">
    <property type="entry name" value="C2 domain"/>
    <property type="match status" value="1"/>
</dbReference>
<evidence type="ECO:0000256" key="2">
    <source>
        <dbReference type="SAM" id="MobiDB-lite"/>
    </source>
</evidence>
<dbReference type="InterPro" id="IPR035892">
    <property type="entry name" value="C2_domain_sf"/>
</dbReference>
<dbReference type="GO" id="GO:0001786">
    <property type="term" value="F:phosphatidylserine binding"/>
    <property type="evidence" value="ECO:0007669"/>
    <property type="project" value="TreeGrafter"/>
</dbReference>
<dbReference type="PANTHER" id="PTHR10024:SF369">
    <property type="entry name" value="FI18813P1"/>
    <property type="match status" value="1"/>
</dbReference>
<evidence type="ECO:0000256" key="1">
    <source>
        <dbReference type="ARBA" id="ARBA00022737"/>
    </source>
</evidence>
<evidence type="ECO:0000256" key="3">
    <source>
        <dbReference type="SAM" id="Phobius"/>
    </source>
</evidence>
<dbReference type="Proteomes" id="UP000270296">
    <property type="component" value="Unassembled WGS sequence"/>
</dbReference>
<keyword evidence="1" id="KW-0677">Repeat</keyword>
<proteinExistence type="predicted"/>
<evidence type="ECO:0000259" key="4">
    <source>
        <dbReference type="PROSITE" id="PS50004"/>
    </source>
</evidence>
<keyword evidence="3" id="KW-1133">Transmembrane helix</keyword>
<evidence type="ECO:0000313" key="7">
    <source>
        <dbReference type="WBParaSite" id="SBAD_0001212501-mRNA-1"/>
    </source>
</evidence>
<dbReference type="SMART" id="SM00239">
    <property type="entry name" value="C2"/>
    <property type="match status" value="1"/>
</dbReference>
<dbReference type="GO" id="GO:0030276">
    <property type="term" value="F:clathrin binding"/>
    <property type="evidence" value="ECO:0007669"/>
    <property type="project" value="TreeGrafter"/>
</dbReference>
<dbReference type="GO" id="GO:0005509">
    <property type="term" value="F:calcium ion binding"/>
    <property type="evidence" value="ECO:0007669"/>
    <property type="project" value="TreeGrafter"/>
</dbReference>
<dbReference type="GO" id="GO:0006906">
    <property type="term" value="P:vesicle fusion"/>
    <property type="evidence" value="ECO:0007669"/>
    <property type="project" value="TreeGrafter"/>
</dbReference>
<keyword evidence="3" id="KW-0472">Membrane</keyword>
<dbReference type="GO" id="GO:0048791">
    <property type="term" value="P:calcium ion-regulated exocytosis of neurotransmitter"/>
    <property type="evidence" value="ECO:0007669"/>
    <property type="project" value="TreeGrafter"/>
</dbReference>
<organism evidence="7">
    <name type="scientific">Soboliphyme baturini</name>
    <dbReference type="NCBI Taxonomy" id="241478"/>
    <lineage>
        <taxon>Eukaryota</taxon>
        <taxon>Metazoa</taxon>
        <taxon>Ecdysozoa</taxon>
        <taxon>Nematoda</taxon>
        <taxon>Enoplea</taxon>
        <taxon>Dorylaimia</taxon>
        <taxon>Dioctophymatida</taxon>
        <taxon>Dioctophymatoidea</taxon>
        <taxon>Soboliphymatidae</taxon>
        <taxon>Soboliphyme</taxon>
    </lineage>
</organism>
<protein>
    <submittedName>
        <fullName evidence="7">C2 domain-containing protein</fullName>
    </submittedName>
</protein>
<feature type="region of interest" description="Disordered" evidence="2">
    <location>
        <begin position="60"/>
        <end position="99"/>
    </location>
</feature>
<dbReference type="GO" id="GO:0098793">
    <property type="term" value="C:presynapse"/>
    <property type="evidence" value="ECO:0007669"/>
    <property type="project" value="GOC"/>
</dbReference>
<feature type="domain" description="C2" evidence="4">
    <location>
        <begin position="164"/>
        <end position="271"/>
    </location>
</feature>
<name>A0A183J786_9BILA</name>
<dbReference type="GO" id="GO:0030424">
    <property type="term" value="C:axon"/>
    <property type="evidence" value="ECO:0007669"/>
    <property type="project" value="TreeGrafter"/>
</dbReference>
<dbReference type="OrthoDB" id="67700at2759"/>
<dbReference type="SUPFAM" id="SSF49562">
    <property type="entry name" value="C2 domain (Calcium/lipid-binding domain, CaLB)"/>
    <property type="match status" value="1"/>
</dbReference>
<sequence>MSSFFVLVSEIFIATASIGTVLVVAGVILVICFLNRRQNQKRGYRRQSLWSELVPEKETRPVISSKTSAGPGGLKNSPSPILSPENPEQELQKQKRNVNDVASDIRKMARTTNINKSVTSMEVQPKSTNQVTLQKQIVDKAVVPGLAAISSTNEVGDENGNSVNQAILHFSLSYNFERNALTVNILRCTNLPNKNVNHPESKKLIDPYIKLQLLPEKQHKIQTRVVRNTLNPVYDEEFIFYGMNYNQIQNTTLHFVIVSFDRYLRDEIIGE</sequence>
<dbReference type="GO" id="GO:0000149">
    <property type="term" value="F:SNARE binding"/>
    <property type="evidence" value="ECO:0007669"/>
    <property type="project" value="TreeGrafter"/>
</dbReference>
<dbReference type="InterPro" id="IPR001565">
    <property type="entry name" value="Synaptotagmin"/>
</dbReference>